<feature type="transmembrane region" description="Helical" evidence="8">
    <location>
        <begin position="439"/>
        <end position="466"/>
    </location>
</feature>
<keyword evidence="3 7" id="KW-0997">Cell inner membrane</keyword>
<feature type="transmembrane region" description="Helical" evidence="8">
    <location>
        <begin position="298"/>
        <end position="321"/>
    </location>
</feature>
<evidence type="ECO:0000256" key="1">
    <source>
        <dbReference type="ARBA" id="ARBA00004429"/>
    </source>
</evidence>
<evidence type="ECO:0000256" key="4">
    <source>
        <dbReference type="ARBA" id="ARBA00022692"/>
    </source>
</evidence>
<evidence type="ECO:0000256" key="7">
    <source>
        <dbReference type="RuleBase" id="RU369079"/>
    </source>
</evidence>
<keyword evidence="5 8" id="KW-1133">Transmembrane helix</keyword>
<evidence type="ECO:0000256" key="2">
    <source>
        <dbReference type="ARBA" id="ARBA00022475"/>
    </source>
</evidence>
<gene>
    <name evidence="10" type="ORF">GCM10023337_18450</name>
</gene>
<dbReference type="Pfam" id="PF06808">
    <property type="entry name" value="DctM"/>
    <property type="match status" value="1"/>
</dbReference>
<keyword evidence="7" id="KW-0813">Transport</keyword>
<keyword evidence="11" id="KW-1185">Reference proteome</keyword>
<organism evidence="10 11">
    <name type="scientific">Paenalcaligenes hermetiae</name>
    <dbReference type="NCBI Taxonomy" id="1157987"/>
    <lineage>
        <taxon>Bacteria</taxon>
        <taxon>Pseudomonadati</taxon>
        <taxon>Pseudomonadota</taxon>
        <taxon>Betaproteobacteria</taxon>
        <taxon>Burkholderiales</taxon>
        <taxon>Alcaligenaceae</taxon>
        <taxon>Paenalcaligenes</taxon>
    </lineage>
</organism>
<dbReference type="PANTHER" id="PTHR33362">
    <property type="entry name" value="SIALIC ACID TRAP TRANSPORTER PERMEASE PROTEIN SIAT-RELATED"/>
    <property type="match status" value="1"/>
</dbReference>
<feature type="transmembrane region" description="Helical" evidence="8">
    <location>
        <begin position="105"/>
        <end position="135"/>
    </location>
</feature>
<accession>A0ABP9MBI6</accession>
<dbReference type="RefSeq" id="WP_300647109.1">
    <property type="nucleotide sequence ID" value="NZ_BAABKD010000011.1"/>
</dbReference>
<comment type="caution">
    <text evidence="10">The sequence shown here is derived from an EMBL/GenBank/DDBJ whole genome shotgun (WGS) entry which is preliminary data.</text>
</comment>
<keyword evidence="4 8" id="KW-0812">Transmembrane</keyword>
<feature type="transmembrane region" description="Helical" evidence="8">
    <location>
        <begin position="358"/>
        <end position="380"/>
    </location>
</feature>
<feature type="domain" description="TRAP C4-dicarboxylate transport system permease DctM subunit" evidence="9">
    <location>
        <begin position="14"/>
        <end position="516"/>
    </location>
</feature>
<feature type="transmembrane region" description="Helical" evidence="8">
    <location>
        <begin position="265"/>
        <end position="286"/>
    </location>
</feature>
<feature type="transmembrane region" description="Helical" evidence="8">
    <location>
        <begin position="12"/>
        <end position="39"/>
    </location>
</feature>
<dbReference type="Proteomes" id="UP001500227">
    <property type="component" value="Unassembled WGS sequence"/>
</dbReference>
<evidence type="ECO:0000256" key="3">
    <source>
        <dbReference type="ARBA" id="ARBA00022519"/>
    </source>
</evidence>
<keyword evidence="6 8" id="KW-0472">Membrane</keyword>
<feature type="transmembrane region" description="Helical" evidence="8">
    <location>
        <begin position="492"/>
        <end position="513"/>
    </location>
</feature>
<reference evidence="11" key="1">
    <citation type="journal article" date="2019" name="Int. J. Syst. Evol. Microbiol.">
        <title>The Global Catalogue of Microorganisms (GCM) 10K type strain sequencing project: providing services to taxonomists for standard genome sequencing and annotation.</title>
        <authorList>
            <consortium name="The Broad Institute Genomics Platform"/>
            <consortium name="The Broad Institute Genome Sequencing Center for Infectious Disease"/>
            <person name="Wu L."/>
            <person name="Ma J."/>
        </authorList>
    </citation>
    <scope>NUCLEOTIDE SEQUENCE [LARGE SCALE GENOMIC DNA]</scope>
    <source>
        <strain evidence="11">JCM 18423</strain>
    </source>
</reference>
<comment type="subcellular location">
    <subcellularLocation>
        <location evidence="1 7">Cell inner membrane</location>
        <topology evidence="1 7">Multi-pass membrane protein</topology>
    </subcellularLocation>
</comment>
<evidence type="ECO:0000259" key="9">
    <source>
        <dbReference type="Pfam" id="PF06808"/>
    </source>
</evidence>
<keyword evidence="2" id="KW-1003">Cell membrane</keyword>
<comment type="function">
    <text evidence="7">Part of the tripartite ATP-independent periplasmic (TRAP) transport system.</text>
</comment>
<dbReference type="InterPro" id="IPR004681">
    <property type="entry name" value="TRAP_DctM"/>
</dbReference>
<evidence type="ECO:0000256" key="6">
    <source>
        <dbReference type="ARBA" id="ARBA00023136"/>
    </source>
</evidence>
<dbReference type="PANTHER" id="PTHR33362:SF7">
    <property type="entry name" value="SLL1103 PROTEIN"/>
    <property type="match status" value="1"/>
</dbReference>
<evidence type="ECO:0000256" key="8">
    <source>
        <dbReference type="SAM" id="Phobius"/>
    </source>
</evidence>
<feature type="transmembrane region" description="Helical" evidence="8">
    <location>
        <begin position="234"/>
        <end position="253"/>
    </location>
</feature>
<name>A0ABP9MBI6_9BURK</name>
<proteinExistence type="predicted"/>
<evidence type="ECO:0000313" key="10">
    <source>
        <dbReference type="EMBL" id="GAA5091924.1"/>
    </source>
</evidence>
<feature type="transmembrane region" description="Helical" evidence="8">
    <location>
        <begin position="59"/>
        <end position="81"/>
    </location>
</feature>
<dbReference type="InterPro" id="IPR010656">
    <property type="entry name" value="DctM"/>
</dbReference>
<feature type="transmembrane region" description="Helical" evidence="8">
    <location>
        <begin position="327"/>
        <end position="346"/>
    </location>
</feature>
<feature type="transmembrane region" description="Helical" evidence="8">
    <location>
        <begin position="400"/>
        <end position="427"/>
    </location>
</feature>
<feature type="transmembrane region" description="Helical" evidence="8">
    <location>
        <begin position="147"/>
        <end position="171"/>
    </location>
</feature>
<sequence>MEFIIANLAPIMFINLIAFLLLGFPVAFTLAATGILYGLVAIEFNLMQPALFQALPQRIFGIISNDTLLAVPFFTLMGLVLERSGMAEDLLDTIGQLFGPVRGGLAIAVVFVGAMLAATTGVISASVISMGLISLPIMLRYGYDRRLATGVIAASGTLSQIIPPSIVLIILADQLGRSIGDMYRGAMLPGLLLTLTYILYIVVLAILRPKSAPALPPEARIYVEPDGSRGLRSLFVLTVIAAVVSFFGTEYYFATHENAPIDELVVIALLIWGMVALLIALVNKTFKLGLLSQIAERVTFVMIPPLFLIFLVLGTIFIGVATPTEGGAMGAVGAIIMAVSRGRLSFKLLAQAMGTTTRLSCFVVFILVGSTIFSLSFRGINGDLWVESLLIDLPGGEMGFLIAVSLLTFFLAFFLDFFELAFIIVPLLGPVADKMGIDLIWFGVLLAVNMQTSFMHPPFGFALFFLRSVAPREDYVDSITGKTVRRVTTGDIYWGSVPFIMIQILMVVAVLAFPGLVTHYKAGEIQIDPSEIQFGIESSYGDDDYGYGANPFQ</sequence>
<feature type="transmembrane region" description="Helical" evidence="8">
    <location>
        <begin position="186"/>
        <end position="207"/>
    </location>
</feature>
<evidence type="ECO:0000256" key="5">
    <source>
        <dbReference type="ARBA" id="ARBA00022989"/>
    </source>
</evidence>
<evidence type="ECO:0000313" key="11">
    <source>
        <dbReference type="Proteomes" id="UP001500227"/>
    </source>
</evidence>
<protein>
    <submittedName>
        <fullName evidence="10">TRAP transporter large permease subunit</fullName>
    </submittedName>
</protein>
<dbReference type="EMBL" id="BAABKD010000011">
    <property type="protein sequence ID" value="GAA5091924.1"/>
    <property type="molecule type" value="Genomic_DNA"/>
</dbReference>